<name>A0AA36DN39_CYLNA</name>
<keyword evidence="1" id="KW-1133">Transmembrane helix</keyword>
<organism evidence="3 4">
    <name type="scientific">Cylicocyclus nassatus</name>
    <name type="common">Nematode worm</name>
    <dbReference type="NCBI Taxonomy" id="53992"/>
    <lineage>
        <taxon>Eukaryota</taxon>
        <taxon>Metazoa</taxon>
        <taxon>Ecdysozoa</taxon>
        <taxon>Nematoda</taxon>
        <taxon>Chromadorea</taxon>
        <taxon>Rhabditida</taxon>
        <taxon>Rhabditina</taxon>
        <taxon>Rhabditomorpha</taxon>
        <taxon>Strongyloidea</taxon>
        <taxon>Strongylidae</taxon>
        <taxon>Cylicocyclus</taxon>
    </lineage>
</organism>
<dbReference type="GO" id="GO:0006487">
    <property type="term" value="P:protein N-linked glycosylation"/>
    <property type="evidence" value="ECO:0007669"/>
    <property type="project" value="TreeGrafter"/>
</dbReference>
<dbReference type="InterPro" id="IPR006759">
    <property type="entry name" value="Glyco_transf_54"/>
</dbReference>
<keyword evidence="4" id="KW-1185">Reference proteome</keyword>
<keyword evidence="1" id="KW-0472">Membrane</keyword>
<dbReference type="GO" id="GO:0008375">
    <property type="term" value="F:acetylglucosaminyltransferase activity"/>
    <property type="evidence" value="ECO:0007669"/>
    <property type="project" value="TreeGrafter"/>
</dbReference>
<dbReference type="EMBL" id="CATQJL010000001">
    <property type="protein sequence ID" value="CAJ0590726.1"/>
    <property type="molecule type" value="Genomic_DNA"/>
</dbReference>
<dbReference type="PANTHER" id="PTHR12062">
    <property type="entry name" value="N-ACETYLGLUCOSAMINYLTRANSFERASE VI"/>
    <property type="match status" value="1"/>
</dbReference>
<keyword evidence="1" id="KW-0812">Transmembrane</keyword>
<dbReference type="Pfam" id="PF04666">
    <property type="entry name" value="MGAT4_cons"/>
    <property type="match status" value="1"/>
</dbReference>
<proteinExistence type="predicted"/>
<comment type="caution">
    <text evidence="3">The sequence shown here is derived from an EMBL/GenBank/DDBJ whole genome shotgun (WGS) entry which is preliminary data.</text>
</comment>
<dbReference type="AlphaFoldDB" id="A0AA36DN39"/>
<gene>
    <name evidence="3" type="ORF">CYNAS_LOCUS2709</name>
</gene>
<feature type="transmembrane region" description="Helical" evidence="1">
    <location>
        <begin position="37"/>
        <end position="57"/>
    </location>
</feature>
<dbReference type="InterPro" id="IPR057279">
    <property type="entry name" value="MGAT4"/>
</dbReference>
<reference evidence="3" key="1">
    <citation type="submission" date="2023-07" db="EMBL/GenBank/DDBJ databases">
        <authorList>
            <consortium name="CYATHOMIX"/>
        </authorList>
    </citation>
    <scope>NUCLEOTIDE SEQUENCE</scope>
    <source>
        <strain evidence="3">N/A</strain>
    </source>
</reference>
<protein>
    <recommendedName>
        <fullName evidence="2">MGAT4 conserved region domain-containing protein</fullName>
    </recommendedName>
</protein>
<dbReference type="Proteomes" id="UP001176961">
    <property type="component" value="Unassembled WGS sequence"/>
</dbReference>
<evidence type="ECO:0000313" key="4">
    <source>
        <dbReference type="Proteomes" id="UP001176961"/>
    </source>
</evidence>
<evidence type="ECO:0000313" key="3">
    <source>
        <dbReference type="EMBL" id="CAJ0590726.1"/>
    </source>
</evidence>
<accession>A0AA36DN39</accession>
<dbReference type="PANTHER" id="PTHR12062:SF33">
    <property type="entry name" value="ALPHA-1,6-MANNOSYL-GLYCOPROTEIN 4-BETA-N-ACETYLGLUCOSAMINYLTRANSFERASE-LIKE"/>
    <property type="match status" value="1"/>
</dbReference>
<evidence type="ECO:0000259" key="2">
    <source>
        <dbReference type="Pfam" id="PF04666"/>
    </source>
</evidence>
<feature type="domain" description="MGAT4 conserved region" evidence="2">
    <location>
        <begin position="122"/>
        <end position="385"/>
    </location>
</feature>
<evidence type="ECO:0000256" key="1">
    <source>
        <dbReference type="SAM" id="Phobius"/>
    </source>
</evidence>
<sequence>MRLDANKWTVFPGYYNYLHVFRASVVKLLPRKSKRMLSAMIIFFLFVVFAVSNIFMIKRMLRLQQYQSFVNGDDIPRMRSDTAKQNLSSTMSIKELISKYKSDQIILQDIGCHNGFFPQISSANISKLQPIMLTPFIKEKRRLVFAIPVVSRHYILETMQSLFSSFCPCLREQVLFVMMFANPTDTEWLQNTAVDILSYFSKEIQDGLLEAFIIPPLWHQLLLPDSFNSTFRDSNERMLWRTKQNLDYFYLMNYASRKADYYMQLEDDILATAKYSKTIMNYINLKEGGSWFSMLFSRLGFIGKLFRSDDVKYITNAIAAYYKIKPVDWIFSDVERNLFCSPEYNDGLCQEACSASRVTVIPAQFQHMGKSSSLNGKKQWIKERFFNRSCRQCKRRNPFANITSTMPTHSSHTLEGGYYTYDFMWFTSVNKGDHLMISFGYPLKLTGILMVSGVDPALHDVFSSDTQLFAVKKDKNEVLLANFTIHGDLMTRLAGTEVIALILRVNSNHSTWVILAHIEIDVE</sequence>